<sequence>MFDVVESSMNLSFNSRRAALEWGQYVCQPPFTAHNAGRGVMCIACGVPRPSDIGTSSSTNYEQHFDQRFLSLSLPPSAIQFAANFWKTTSLLTAFDPCSDRPHGPPLSTASDLALSPRRSAKATSAR</sequence>
<evidence type="ECO:0000313" key="3">
    <source>
        <dbReference type="Proteomes" id="UP000663827"/>
    </source>
</evidence>
<name>A0A8H3I1W1_9AGAM</name>
<proteinExistence type="predicted"/>
<comment type="caution">
    <text evidence="2">The sequence shown here is derived from an EMBL/GenBank/DDBJ whole genome shotgun (WGS) entry which is preliminary data.</text>
</comment>
<accession>A0A8H3I1W1</accession>
<organism evidence="2 3">
    <name type="scientific">Rhizoctonia solani</name>
    <dbReference type="NCBI Taxonomy" id="456999"/>
    <lineage>
        <taxon>Eukaryota</taxon>
        <taxon>Fungi</taxon>
        <taxon>Dikarya</taxon>
        <taxon>Basidiomycota</taxon>
        <taxon>Agaricomycotina</taxon>
        <taxon>Agaricomycetes</taxon>
        <taxon>Cantharellales</taxon>
        <taxon>Ceratobasidiaceae</taxon>
        <taxon>Rhizoctonia</taxon>
    </lineage>
</organism>
<protein>
    <submittedName>
        <fullName evidence="2">Uncharacterized protein</fullName>
    </submittedName>
</protein>
<dbReference type="AlphaFoldDB" id="A0A8H3I1W1"/>
<feature type="region of interest" description="Disordered" evidence="1">
    <location>
        <begin position="101"/>
        <end position="127"/>
    </location>
</feature>
<dbReference type="Proteomes" id="UP000663827">
    <property type="component" value="Unassembled WGS sequence"/>
</dbReference>
<gene>
    <name evidence="2" type="ORF">RDB_LOCUS102450</name>
</gene>
<evidence type="ECO:0000256" key="1">
    <source>
        <dbReference type="SAM" id="MobiDB-lite"/>
    </source>
</evidence>
<evidence type="ECO:0000313" key="2">
    <source>
        <dbReference type="EMBL" id="CAE7167905.1"/>
    </source>
</evidence>
<dbReference type="EMBL" id="CAJNJQ010002173">
    <property type="protein sequence ID" value="CAE7167905.1"/>
    <property type="molecule type" value="Genomic_DNA"/>
</dbReference>
<reference evidence="2" key="1">
    <citation type="submission" date="2021-01" db="EMBL/GenBank/DDBJ databases">
        <authorList>
            <person name="Kaushik A."/>
        </authorList>
    </citation>
    <scope>NUCLEOTIDE SEQUENCE</scope>
    <source>
        <strain evidence="2">AG5</strain>
    </source>
</reference>